<comment type="similarity">
    <text evidence="1">Belongs to the LysR transcriptional regulatory family.</text>
</comment>
<name>B2A0Q8_NATTJ</name>
<evidence type="ECO:0000256" key="3">
    <source>
        <dbReference type="ARBA" id="ARBA00023125"/>
    </source>
</evidence>
<dbReference type="InterPro" id="IPR000847">
    <property type="entry name" value="LysR_HTH_N"/>
</dbReference>
<dbReference type="PRINTS" id="PR00039">
    <property type="entry name" value="HTHLYSR"/>
</dbReference>
<dbReference type="STRING" id="457570.Nther_2373"/>
<keyword evidence="4" id="KW-0804">Transcription</keyword>
<dbReference type="Gene3D" id="3.40.190.290">
    <property type="match status" value="1"/>
</dbReference>
<keyword evidence="3" id="KW-0238">DNA-binding</keyword>
<dbReference type="EMBL" id="CP001034">
    <property type="protein sequence ID" value="ACB85938.1"/>
    <property type="molecule type" value="Genomic_DNA"/>
</dbReference>
<dbReference type="RefSeq" id="WP_012448788.1">
    <property type="nucleotide sequence ID" value="NC_010718.1"/>
</dbReference>
<dbReference type="PANTHER" id="PTHR30126:SF64">
    <property type="entry name" value="HTH-TYPE TRANSCRIPTIONAL REGULATOR CITR"/>
    <property type="match status" value="1"/>
</dbReference>
<sequence>MDFRQLEVFVTIVEEGNFSKAAKRLYLTQPTVSAHVDSLERECGMKLFERRNRQAVLTEAGQNFYPYAVDLLDMKERAHESFARFNQEIDGKITINASQTPGIYLLPNLLAPYQKKYPRSSFRITISDTDGVFENILNYEADLGFVGSPKTSDKLVAKPLINDQLVLIADSPFKEKLDEQQKKQGVLYMKDLLDLPFIIRTEGSATRKVFEKTLAEQEKSIKNLQIAGQVDNLEGVKSFVHQGVGVSFVSKFSLNRDTSLKSFYIQDLMPERKFYLIYHKDRVFSPTCERFIAHVQDQKI</sequence>
<gene>
    <name evidence="6" type="ordered locus">Nther_2373</name>
</gene>
<reference evidence="6 7" key="1">
    <citation type="submission" date="2008-04" db="EMBL/GenBank/DDBJ databases">
        <title>Complete sequence of chromosome of Natranaerobius thermophilus JW/NM-WN-LF.</title>
        <authorList>
            <consortium name="US DOE Joint Genome Institute"/>
            <person name="Copeland A."/>
            <person name="Lucas S."/>
            <person name="Lapidus A."/>
            <person name="Glavina del Rio T."/>
            <person name="Dalin E."/>
            <person name="Tice H."/>
            <person name="Bruce D."/>
            <person name="Goodwin L."/>
            <person name="Pitluck S."/>
            <person name="Chertkov O."/>
            <person name="Brettin T."/>
            <person name="Detter J.C."/>
            <person name="Han C."/>
            <person name="Kuske C.R."/>
            <person name="Schmutz J."/>
            <person name="Larimer F."/>
            <person name="Land M."/>
            <person name="Hauser L."/>
            <person name="Kyrpides N."/>
            <person name="Lykidis A."/>
            <person name="Mesbah N.M."/>
            <person name="Wiegel J."/>
        </authorList>
    </citation>
    <scope>NUCLEOTIDE SEQUENCE [LARGE SCALE GENOMIC DNA]</scope>
    <source>
        <strain evidence="7">ATCC BAA-1301 / DSM 18059 / JW/NM-WN-LF</strain>
    </source>
</reference>
<dbReference type="Pfam" id="PF00126">
    <property type="entry name" value="HTH_1"/>
    <property type="match status" value="1"/>
</dbReference>
<reference evidence="6 7" key="2">
    <citation type="journal article" date="2011" name="J. Bacteriol.">
        <title>Complete genome sequence of the anaerobic, halophilic alkalithermophile Natranaerobius thermophilus JW/NM-WN-LF.</title>
        <authorList>
            <person name="Zhao B."/>
            <person name="Mesbah N.M."/>
            <person name="Dalin E."/>
            <person name="Goodwin L."/>
            <person name="Nolan M."/>
            <person name="Pitluck S."/>
            <person name="Chertkov O."/>
            <person name="Brettin T.S."/>
            <person name="Han J."/>
            <person name="Larimer F.W."/>
            <person name="Land M.L."/>
            <person name="Hauser L."/>
            <person name="Kyrpides N."/>
            <person name="Wiegel J."/>
        </authorList>
    </citation>
    <scope>NUCLEOTIDE SEQUENCE [LARGE SCALE GENOMIC DNA]</scope>
    <source>
        <strain evidence="7">ATCC BAA-1301 / DSM 18059 / JW/NM-WN-LF</strain>
    </source>
</reference>
<evidence type="ECO:0000313" key="6">
    <source>
        <dbReference type="EMBL" id="ACB85938.1"/>
    </source>
</evidence>
<dbReference type="eggNOG" id="COG0583">
    <property type="taxonomic scope" value="Bacteria"/>
</dbReference>
<dbReference type="GO" id="GO:0000976">
    <property type="term" value="F:transcription cis-regulatory region binding"/>
    <property type="evidence" value="ECO:0007669"/>
    <property type="project" value="TreeGrafter"/>
</dbReference>
<keyword evidence="7" id="KW-1185">Reference proteome</keyword>
<proteinExistence type="inferred from homology"/>
<keyword evidence="2" id="KW-0805">Transcription regulation</keyword>
<dbReference type="OrthoDB" id="119203at2"/>
<evidence type="ECO:0000313" key="7">
    <source>
        <dbReference type="Proteomes" id="UP000001683"/>
    </source>
</evidence>
<feature type="domain" description="HTH lysR-type" evidence="5">
    <location>
        <begin position="1"/>
        <end position="58"/>
    </location>
</feature>
<dbReference type="InParanoid" id="B2A0Q8"/>
<accession>B2A0Q8</accession>
<dbReference type="InterPro" id="IPR036390">
    <property type="entry name" value="WH_DNA-bd_sf"/>
</dbReference>
<dbReference type="GO" id="GO:0003700">
    <property type="term" value="F:DNA-binding transcription factor activity"/>
    <property type="evidence" value="ECO:0007669"/>
    <property type="project" value="InterPro"/>
</dbReference>
<dbReference type="SUPFAM" id="SSF46785">
    <property type="entry name" value="Winged helix' DNA-binding domain"/>
    <property type="match status" value="1"/>
</dbReference>
<organism evidence="6 7">
    <name type="scientific">Natranaerobius thermophilus (strain ATCC BAA-1301 / DSM 18059 / JW/NM-WN-LF)</name>
    <dbReference type="NCBI Taxonomy" id="457570"/>
    <lineage>
        <taxon>Bacteria</taxon>
        <taxon>Bacillati</taxon>
        <taxon>Bacillota</taxon>
        <taxon>Clostridia</taxon>
        <taxon>Natranaerobiales</taxon>
        <taxon>Natranaerobiaceae</taxon>
        <taxon>Natranaerobius</taxon>
    </lineage>
</organism>
<dbReference type="SUPFAM" id="SSF53850">
    <property type="entry name" value="Periplasmic binding protein-like II"/>
    <property type="match status" value="1"/>
</dbReference>
<protein>
    <submittedName>
        <fullName evidence="6">Transcriptional regulator, LysR family</fullName>
    </submittedName>
</protein>
<evidence type="ECO:0000259" key="5">
    <source>
        <dbReference type="PROSITE" id="PS50931"/>
    </source>
</evidence>
<dbReference type="InterPro" id="IPR047788">
    <property type="entry name" value="LysR-like_Sec_metab"/>
</dbReference>
<dbReference type="InterPro" id="IPR005119">
    <property type="entry name" value="LysR_subst-bd"/>
</dbReference>
<dbReference type="Proteomes" id="UP000001683">
    <property type="component" value="Chromosome"/>
</dbReference>
<dbReference type="PANTHER" id="PTHR30126">
    <property type="entry name" value="HTH-TYPE TRANSCRIPTIONAL REGULATOR"/>
    <property type="match status" value="1"/>
</dbReference>
<dbReference type="AlphaFoldDB" id="B2A0Q8"/>
<evidence type="ECO:0000256" key="4">
    <source>
        <dbReference type="ARBA" id="ARBA00023163"/>
    </source>
</evidence>
<dbReference type="Gene3D" id="1.10.10.10">
    <property type="entry name" value="Winged helix-like DNA-binding domain superfamily/Winged helix DNA-binding domain"/>
    <property type="match status" value="1"/>
</dbReference>
<dbReference type="Pfam" id="PF03466">
    <property type="entry name" value="LysR_substrate"/>
    <property type="match status" value="1"/>
</dbReference>
<dbReference type="InterPro" id="IPR036388">
    <property type="entry name" value="WH-like_DNA-bd_sf"/>
</dbReference>
<dbReference type="FunFam" id="1.10.10.10:FF:000001">
    <property type="entry name" value="LysR family transcriptional regulator"/>
    <property type="match status" value="1"/>
</dbReference>
<dbReference type="KEGG" id="nth:Nther_2373"/>
<dbReference type="HOGENOM" id="CLU_039613_6_1_9"/>
<evidence type="ECO:0000256" key="2">
    <source>
        <dbReference type="ARBA" id="ARBA00023015"/>
    </source>
</evidence>
<dbReference type="PROSITE" id="PS50931">
    <property type="entry name" value="HTH_LYSR"/>
    <property type="match status" value="1"/>
</dbReference>
<evidence type="ECO:0000256" key="1">
    <source>
        <dbReference type="ARBA" id="ARBA00009437"/>
    </source>
</evidence>
<dbReference type="NCBIfam" id="NF040786">
    <property type="entry name" value="LysR_Sec_metab"/>
    <property type="match status" value="1"/>
</dbReference>